<dbReference type="InterPro" id="IPR011042">
    <property type="entry name" value="6-blade_b-propeller_TolB-like"/>
</dbReference>
<dbReference type="GO" id="GO:0005509">
    <property type="term" value="F:calcium ion binding"/>
    <property type="evidence" value="ECO:0007669"/>
    <property type="project" value="InterPro"/>
</dbReference>
<dbReference type="Gene3D" id="2.120.10.30">
    <property type="entry name" value="TolB, C-terminal domain"/>
    <property type="match status" value="2"/>
</dbReference>
<feature type="non-terminal residue" evidence="3">
    <location>
        <position position="1"/>
    </location>
</feature>
<dbReference type="GO" id="GO:0016020">
    <property type="term" value="C:membrane"/>
    <property type="evidence" value="ECO:0007669"/>
    <property type="project" value="InterPro"/>
</dbReference>
<feature type="domain" description="DUF6443" evidence="2">
    <location>
        <begin position="202"/>
        <end position="336"/>
    </location>
</feature>
<dbReference type="SUPFAM" id="SSF101898">
    <property type="entry name" value="NHL repeat"/>
    <property type="match status" value="1"/>
</dbReference>
<dbReference type="InterPro" id="IPR015919">
    <property type="entry name" value="Cadherin-like_sf"/>
</dbReference>
<name>A0A2U2P940_9SPHI</name>
<evidence type="ECO:0000313" key="3">
    <source>
        <dbReference type="EMBL" id="PWG77890.1"/>
    </source>
</evidence>
<dbReference type="PANTHER" id="PTHR13833:SF71">
    <property type="entry name" value="NHL DOMAIN-CONTAINING PROTEIN"/>
    <property type="match status" value="1"/>
</dbReference>
<dbReference type="InterPro" id="IPR013783">
    <property type="entry name" value="Ig-like_fold"/>
</dbReference>
<dbReference type="EMBL" id="QEAS01000077">
    <property type="protein sequence ID" value="PWG77890.1"/>
    <property type="molecule type" value="Genomic_DNA"/>
</dbReference>
<comment type="caution">
    <text evidence="3">The sequence shown here is derived from an EMBL/GenBank/DDBJ whole genome shotgun (WGS) entry which is preliminary data.</text>
</comment>
<proteinExistence type="predicted"/>
<dbReference type="Proteomes" id="UP000245647">
    <property type="component" value="Unassembled WGS sequence"/>
</dbReference>
<feature type="non-terminal residue" evidence="3">
    <location>
        <position position="399"/>
    </location>
</feature>
<keyword evidence="4" id="KW-1185">Reference proteome</keyword>
<feature type="region of interest" description="Disordered" evidence="1">
    <location>
        <begin position="317"/>
        <end position="355"/>
    </location>
</feature>
<evidence type="ECO:0000259" key="2">
    <source>
        <dbReference type="Pfam" id="PF20041"/>
    </source>
</evidence>
<reference evidence="3 4" key="1">
    <citation type="submission" date="2018-04" db="EMBL/GenBank/DDBJ databases">
        <title>Pedobacter chongqingensis sp. nov., isolated from a rottenly hemp rope.</title>
        <authorList>
            <person name="Cai Y."/>
        </authorList>
    </citation>
    <scope>NUCLEOTIDE SEQUENCE [LARGE SCALE GENOMIC DNA]</scope>
    <source>
        <strain evidence="3 4">FJ4-8</strain>
    </source>
</reference>
<dbReference type="Pfam" id="PF20041">
    <property type="entry name" value="DUF6443"/>
    <property type="match status" value="1"/>
</dbReference>
<dbReference type="SUPFAM" id="SSF49313">
    <property type="entry name" value="Cadherin-like"/>
    <property type="match status" value="1"/>
</dbReference>
<accession>A0A2U2P940</accession>
<organism evidence="3 4">
    <name type="scientific">Pararcticibacter amylolyticus</name>
    <dbReference type="NCBI Taxonomy" id="2173175"/>
    <lineage>
        <taxon>Bacteria</taxon>
        <taxon>Pseudomonadati</taxon>
        <taxon>Bacteroidota</taxon>
        <taxon>Sphingobacteriia</taxon>
        <taxon>Sphingobacteriales</taxon>
        <taxon>Sphingobacteriaceae</taxon>
        <taxon>Pararcticibacter</taxon>
    </lineage>
</organism>
<dbReference type="Gene3D" id="2.60.40.10">
    <property type="entry name" value="Immunoglobulins"/>
    <property type="match status" value="1"/>
</dbReference>
<evidence type="ECO:0000313" key="4">
    <source>
        <dbReference type="Proteomes" id="UP000245647"/>
    </source>
</evidence>
<protein>
    <recommendedName>
        <fullName evidence="2">DUF6443 domain-containing protein</fullName>
    </recommendedName>
</protein>
<dbReference type="PANTHER" id="PTHR13833">
    <property type="match status" value="1"/>
</dbReference>
<dbReference type="Pfam" id="PF05345">
    <property type="entry name" value="He_PIG"/>
    <property type="match status" value="1"/>
</dbReference>
<dbReference type="InterPro" id="IPR045619">
    <property type="entry name" value="DUF6443"/>
</dbReference>
<dbReference type="AlphaFoldDB" id="A0A2U2P940"/>
<gene>
    <name evidence="3" type="ORF">DDR33_25130</name>
</gene>
<evidence type="ECO:0000256" key="1">
    <source>
        <dbReference type="SAM" id="MobiDB-lite"/>
    </source>
</evidence>
<sequence>ALDASGNLYVVERQGQRVRKISASGQVSTLAGSGTAAFANGTGTAASFNWPNAILCDNTGNLYLCDQLNNMVRKITPSGVVSTLAGTTAAGIVNGSGDQVRMNGPFGICQDSQGNIYVGNNTGNVIRKIVVTPAFTISPALPAGLTLNSETGTISGTPTASSPATTYTITARSSSGTGSTTITFAVISAGPQPSQDQNYILTMTPRKPFDGTVNLINRSANDVQSTIQYFDGLGRPLQTVQYKGAPSQNRDLVVPNEYDVFGREAKKYLGYADANNTGSYKPAALTSQPAYYTSPGSGVSPIPYPFAQTRFEPSPLNRVEEQGAPGAAWQLSTSGVSGSGHTGKTEYSTNTASGDRAVRLYRAEAVTTAGQQHQRNLTTSGNYQASQLYLTISKDENWV</sequence>